<feature type="compositionally biased region" description="Polar residues" evidence="1">
    <location>
        <begin position="80"/>
        <end position="99"/>
    </location>
</feature>
<feature type="compositionally biased region" description="Low complexity" evidence="1">
    <location>
        <begin position="143"/>
        <end position="164"/>
    </location>
</feature>
<name>W4GAI8_APHAT</name>
<gene>
    <name evidence="2" type="ORF">H257_09178</name>
</gene>
<proteinExistence type="predicted"/>
<dbReference type="GeneID" id="20811174"/>
<feature type="region of interest" description="Disordered" evidence="1">
    <location>
        <begin position="1"/>
        <end position="34"/>
    </location>
</feature>
<dbReference type="RefSeq" id="XP_009833614.1">
    <property type="nucleotide sequence ID" value="XM_009835312.1"/>
</dbReference>
<accession>W4GAI8</accession>
<dbReference type="EMBL" id="KI913135">
    <property type="protein sequence ID" value="ETV76702.1"/>
    <property type="molecule type" value="Genomic_DNA"/>
</dbReference>
<feature type="compositionally biased region" description="Polar residues" evidence="1">
    <location>
        <begin position="165"/>
        <end position="174"/>
    </location>
</feature>
<dbReference type="VEuPathDB" id="FungiDB:H257_09178"/>
<feature type="compositionally biased region" description="Polar residues" evidence="1">
    <location>
        <begin position="132"/>
        <end position="142"/>
    </location>
</feature>
<feature type="region of interest" description="Disordered" evidence="1">
    <location>
        <begin position="55"/>
        <end position="99"/>
    </location>
</feature>
<organism evidence="2">
    <name type="scientific">Aphanomyces astaci</name>
    <name type="common">Crayfish plague agent</name>
    <dbReference type="NCBI Taxonomy" id="112090"/>
    <lineage>
        <taxon>Eukaryota</taxon>
        <taxon>Sar</taxon>
        <taxon>Stramenopiles</taxon>
        <taxon>Oomycota</taxon>
        <taxon>Saprolegniomycetes</taxon>
        <taxon>Saprolegniales</taxon>
        <taxon>Verrucalvaceae</taxon>
        <taxon>Aphanomyces</taxon>
    </lineage>
</organism>
<feature type="region of interest" description="Disordered" evidence="1">
    <location>
        <begin position="128"/>
        <end position="186"/>
    </location>
</feature>
<feature type="compositionally biased region" description="Polar residues" evidence="1">
    <location>
        <begin position="55"/>
        <end position="66"/>
    </location>
</feature>
<sequence>MLPGLHSTWPRNTSSRFNPRSSTPTLSPAWPISSDLRNISTPVHVDLEVAWMPTNSTSSPGLTTPVSMRPDTTVPRPEMLNTSSTGSKNGRSKSRTGSGMYSSTCFIRSRIAALPRGESVPWTACNADPRTTGMSSPGKSYESSNSRISISTNSSNSSSSTMSTLFKNTTNAGTPTWRDSKMCSRV</sequence>
<evidence type="ECO:0000256" key="1">
    <source>
        <dbReference type="SAM" id="MobiDB-lite"/>
    </source>
</evidence>
<evidence type="ECO:0000313" key="2">
    <source>
        <dbReference type="EMBL" id="ETV76702.1"/>
    </source>
</evidence>
<protein>
    <submittedName>
        <fullName evidence="2">Uncharacterized protein</fullName>
    </submittedName>
</protein>
<reference evidence="2" key="1">
    <citation type="submission" date="2013-12" db="EMBL/GenBank/DDBJ databases">
        <title>The Genome Sequence of Aphanomyces astaci APO3.</title>
        <authorList>
            <consortium name="The Broad Institute Genomics Platform"/>
            <person name="Russ C."/>
            <person name="Tyler B."/>
            <person name="van West P."/>
            <person name="Dieguez-Uribeondo J."/>
            <person name="Young S.K."/>
            <person name="Zeng Q."/>
            <person name="Gargeya S."/>
            <person name="Fitzgerald M."/>
            <person name="Abouelleil A."/>
            <person name="Alvarado L."/>
            <person name="Chapman S.B."/>
            <person name="Gainer-Dewar J."/>
            <person name="Goldberg J."/>
            <person name="Griggs A."/>
            <person name="Gujja S."/>
            <person name="Hansen M."/>
            <person name="Howarth C."/>
            <person name="Imamovic A."/>
            <person name="Ireland A."/>
            <person name="Larimer J."/>
            <person name="McCowan C."/>
            <person name="Murphy C."/>
            <person name="Pearson M."/>
            <person name="Poon T.W."/>
            <person name="Priest M."/>
            <person name="Roberts A."/>
            <person name="Saif S."/>
            <person name="Shea T."/>
            <person name="Sykes S."/>
            <person name="Wortman J."/>
            <person name="Nusbaum C."/>
            <person name="Birren B."/>
        </authorList>
    </citation>
    <scope>NUCLEOTIDE SEQUENCE [LARGE SCALE GENOMIC DNA]</scope>
    <source>
        <strain evidence="2">APO3</strain>
    </source>
</reference>
<dbReference type="AlphaFoldDB" id="W4GAI8"/>
<feature type="compositionally biased region" description="Polar residues" evidence="1">
    <location>
        <begin position="9"/>
        <end position="26"/>
    </location>
</feature>